<dbReference type="GO" id="GO:0004459">
    <property type="term" value="F:L-lactate dehydrogenase (NAD+) activity"/>
    <property type="evidence" value="ECO:0007669"/>
    <property type="project" value="InterPro"/>
</dbReference>
<dbReference type="Pfam" id="PF02866">
    <property type="entry name" value="Ldh_1_C"/>
    <property type="match status" value="1"/>
</dbReference>
<feature type="domain" description="Lactate/malate dehydrogenase C-terminal" evidence="11">
    <location>
        <begin position="148"/>
        <end position="312"/>
    </location>
</feature>
<dbReference type="PANTHER" id="PTHR43128:SF16">
    <property type="entry name" value="L-LACTATE DEHYDROGENASE"/>
    <property type="match status" value="1"/>
</dbReference>
<evidence type="ECO:0000259" key="11">
    <source>
        <dbReference type="Pfam" id="PF02866"/>
    </source>
</evidence>
<keyword evidence="4 9" id="KW-0560">Oxidoreductase</keyword>
<dbReference type="InterPro" id="IPR001557">
    <property type="entry name" value="L-lactate/malate_DH"/>
</dbReference>
<evidence type="ECO:0000313" key="13">
    <source>
        <dbReference type="Proteomes" id="UP000028781"/>
    </source>
</evidence>
<evidence type="ECO:0000256" key="5">
    <source>
        <dbReference type="ARBA" id="ARBA00023027"/>
    </source>
</evidence>
<dbReference type="Gene3D" id="3.90.110.10">
    <property type="entry name" value="Lactate dehydrogenase/glycoside hydrolase, family 4, C-terminal"/>
    <property type="match status" value="1"/>
</dbReference>
<dbReference type="KEGG" id="mjh:JH146_1406"/>
<keyword evidence="13" id="KW-1185">Reference proteome</keyword>
<proteinExistence type="inferred from homology"/>
<dbReference type="InterPro" id="IPR001236">
    <property type="entry name" value="Lactate/malate_DH_N"/>
</dbReference>
<dbReference type="CDD" id="cd05294">
    <property type="entry name" value="LDH-like_MDH_nadp"/>
    <property type="match status" value="1"/>
</dbReference>
<reference evidence="12 13" key="1">
    <citation type="journal article" date="2015" name="Int. J. Syst. Evol. Microbiol.">
        <title>M ethanocaldococcus bathoardescens sp. nov., a hyperthermophilic methanogen isolated from a volcanically active deep-sea hydrothermal vent.</title>
        <authorList>
            <person name="Stewart L.C."/>
            <person name="Jung J.H."/>
            <person name="Kim Y.T."/>
            <person name="Kwon S.W."/>
            <person name="Park C.S."/>
            <person name="Holden J.F."/>
        </authorList>
    </citation>
    <scope>NUCLEOTIDE SEQUENCE [LARGE SCALE GENOMIC DNA]</scope>
    <source>
        <strain evidence="12 13">JH146</strain>
    </source>
</reference>
<dbReference type="GO" id="GO:0006099">
    <property type="term" value="P:tricarboxylic acid cycle"/>
    <property type="evidence" value="ECO:0007669"/>
    <property type="project" value="UniProtKB-KW"/>
</dbReference>
<dbReference type="SUPFAM" id="SSF56327">
    <property type="entry name" value="LDH C-terminal domain-like"/>
    <property type="match status" value="1"/>
</dbReference>
<evidence type="ECO:0000256" key="7">
    <source>
        <dbReference type="PIRSR" id="PIRSR000102-2"/>
    </source>
</evidence>
<name>A0A076LID6_9EURY</name>
<evidence type="ECO:0000256" key="3">
    <source>
        <dbReference type="ARBA" id="ARBA00022857"/>
    </source>
</evidence>
<dbReference type="EMBL" id="CP009149">
    <property type="protein sequence ID" value="AIJ06248.1"/>
    <property type="molecule type" value="Genomic_DNA"/>
</dbReference>
<dbReference type="InterPro" id="IPR022383">
    <property type="entry name" value="Lactate/malate_DH_C"/>
</dbReference>
<dbReference type="PIRSF" id="PIRSF000102">
    <property type="entry name" value="Lac_mal_DH"/>
    <property type="match status" value="1"/>
</dbReference>
<accession>A0A076LID6</accession>
<comment type="similarity">
    <text evidence="1 9">Belongs to the LDH/MDH superfamily.</text>
</comment>
<dbReference type="STRING" id="1301915.JH146_1406"/>
<dbReference type="HOGENOM" id="CLU_045401_2_2_2"/>
<sequence>MKVTIIGASGRVGSATALLLAKEPFMKDLVLIGREHSINKLEGLRRDIYDALAGTRSDANIYVESDENLKIIDESDIVIITSGVPRKEGMSRMDLAKINAKIVGKYAKKIAEICDTKIFVITNPVDVMTYKALVDSKFERNQVFGLGTHLDSLRFKVAIAKFFGVHIDEVRTRIIGEHGDSMVPLLSATSIGGIPIDKFEEFKDLPIDEIIEDVKTKGEQIIKLKGGSEFGPAAAILNVVRCIVNNEKRLLTLSAYVDGEFDGIRDLCIGVPVKIGRDGIEEIVSIELDKDELIAFRKSAEIIKRYCEEVKNL</sequence>
<organism evidence="12 13">
    <name type="scientific">Methanocaldococcus bathoardescens</name>
    <dbReference type="NCBI Taxonomy" id="1301915"/>
    <lineage>
        <taxon>Archaea</taxon>
        <taxon>Methanobacteriati</taxon>
        <taxon>Methanobacteriota</taxon>
        <taxon>Methanomada group</taxon>
        <taxon>Methanococci</taxon>
        <taxon>Methanococcales</taxon>
        <taxon>Methanocaldococcaceae</taxon>
        <taxon>Methanocaldococcus</taxon>
    </lineage>
</organism>
<feature type="binding site" evidence="7">
    <location>
        <position position="154"/>
    </location>
    <ligand>
        <name>substrate</name>
    </ligand>
</feature>
<dbReference type="InterPro" id="IPR015955">
    <property type="entry name" value="Lactate_DH/Glyco_Ohase_4_C"/>
</dbReference>
<dbReference type="AlphaFoldDB" id="A0A076LID6"/>
<dbReference type="GeneID" id="24892038"/>
<feature type="binding site" evidence="7">
    <location>
        <position position="86"/>
    </location>
    <ligand>
        <name>substrate</name>
    </ligand>
</feature>
<dbReference type="PROSITE" id="PS00064">
    <property type="entry name" value="L_LDH"/>
    <property type="match status" value="1"/>
</dbReference>
<evidence type="ECO:0000256" key="1">
    <source>
        <dbReference type="ARBA" id="ARBA00008104"/>
    </source>
</evidence>
<dbReference type="NCBIfam" id="NF004863">
    <property type="entry name" value="PRK06223.1"/>
    <property type="match status" value="1"/>
</dbReference>
<dbReference type="PRINTS" id="PR00086">
    <property type="entry name" value="LLDHDRGNASE"/>
</dbReference>
<dbReference type="PANTHER" id="PTHR43128">
    <property type="entry name" value="L-2-HYDROXYCARBOXYLATE DEHYDROGENASE (NAD(P)(+))"/>
    <property type="match status" value="1"/>
</dbReference>
<evidence type="ECO:0000313" key="12">
    <source>
        <dbReference type="EMBL" id="AIJ06248.1"/>
    </source>
</evidence>
<dbReference type="OrthoDB" id="2596at2157"/>
<feature type="binding site" evidence="7">
    <location>
        <position position="92"/>
    </location>
    <ligand>
        <name>substrate</name>
    </ligand>
</feature>
<feature type="binding site" evidence="7">
    <location>
        <position position="123"/>
    </location>
    <ligand>
        <name>substrate</name>
    </ligand>
</feature>
<dbReference type="Gene3D" id="3.40.50.720">
    <property type="entry name" value="NAD(P)-binding Rossmann-like Domain"/>
    <property type="match status" value="1"/>
</dbReference>
<dbReference type="SUPFAM" id="SSF51735">
    <property type="entry name" value="NAD(P)-binding Rossmann-fold domains"/>
    <property type="match status" value="1"/>
</dbReference>
<dbReference type="GO" id="GO:0006089">
    <property type="term" value="P:lactate metabolic process"/>
    <property type="evidence" value="ECO:0007669"/>
    <property type="project" value="TreeGrafter"/>
</dbReference>
<protein>
    <submittedName>
        <fullName evidence="12">Malate dehydrogenase</fullName>
    </submittedName>
</protein>
<feature type="domain" description="Lactate/malate dehydrogenase N-terminal" evidence="10">
    <location>
        <begin position="1"/>
        <end position="145"/>
    </location>
</feature>
<feature type="binding site" evidence="8">
    <location>
        <begin position="121"/>
        <end position="123"/>
    </location>
    <ligand>
        <name>NAD(+)</name>
        <dbReference type="ChEBI" id="CHEBI:57540"/>
    </ligand>
</feature>
<evidence type="ECO:0000256" key="8">
    <source>
        <dbReference type="PIRSR" id="PIRSR000102-3"/>
    </source>
</evidence>
<evidence type="ECO:0000256" key="6">
    <source>
        <dbReference type="PIRSR" id="PIRSR000102-1"/>
    </source>
</evidence>
<evidence type="ECO:0000256" key="4">
    <source>
        <dbReference type="ARBA" id="ARBA00023002"/>
    </source>
</evidence>
<feature type="binding site" evidence="8">
    <location>
        <begin position="7"/>
        <end position="13"/>
    </location>
    <ligand>
        <name>NAD(+)</name>
        <dbReference type="ChEBI" id="CHEBI:57540"/>
    </ligand>
</feature>
<dbReference type="InterPro" id="IPR036291">
    <property type="entry name" value="NAD(P)-bd_dom_sf"/>
</dbReference>
<evidence type="ECO:0000256" key="2">
    <source>
        <dbReference type="ARBA" id="ARBA00022532"/>
    </source>
</evidence>
<dbReference type="InterPro" id="IPR018177">
    <property type="entry name" value="L-lactate_DH_AS"/>
</dbReference>
<dbReference type="Pfam" id="PF00056">
    <property type="entry name" value="Ldh_1_N"/>
    <property type="match status" value="1"/>
</dbReference>
<keyword evidence="2" id="KW-0816">Tricarboxylic acid cycle</keyword>
<feature type="binding site" evidence="8">
    <location>
        <position position="99"/>
    </location>
    <ligand>
        <name>NAD(+)</name>
        <dbReference type="ChEBI" id="CHEBI:57540"/>
    </ligand>
</feature>
<keyword evidence="3" id="KW-0521">NADP</keyword>
<gene>
    <name evidence="12" type="ORF">JH146_1406</name>
</gene>
<dbReference type="RefSeq" id="WP_048202342.1">
    <property type="nucleotide sequence ID" value="NZ_CP009149.1"/>
</dbReference>
<evidence type="ECO:0000256" key="9">
    <source>
        <dbReference type="RuleBase" id="RU003369"/>
    </source>
</evidence>
<keyword evidence="5 8" id="KW-0520">NAD</keyword>
<evidence type="ECO:0000259" key="10">
    <source>
        <dbReference type="Pfam" id="PF00056"/>
    </source>
</evidence>
<dbReference type="Proteomes" id="UP000028781">
    <property type="component" value="Chromosome"/>
</dbReference>
<feature type="active site" description="Proton acceptor" evidence="6">
    <location>
        <position position="178"/>
    </location>
</feature>